<dbReference type="STRING" id="880071.Fleli_1603"/>
<accession>I4AJ86</accession>
<dbReference type="Gene3D" id="2.40.160.50">
    <property type="entry name" value="membrane protein fhac: a member of the omp85/tpsb transporter family"/>
    <property type="match status" value="1"/>
</dbReference>
<reference evidence="2" key="1">
    <citation type="submission" date="2012-06" db="EMBL/GenBank/DDBJ databases">
        <title>The complete genome of Flexibacter litoralis DSM 6794.</title>
        <authorList>
            <person name="Lucas S."/>
            <person name="Copeland A."/>
            <person name="Lapidus A."/>
            <person name="Glavina del Rio T."/>
            <person name="Dalin E."/>
            <person name="Tice H."/>
            <person name="Bruce D."/>
            <person name="Goodwin L."/>
            <person name="Pitluck S."/>
            <person name="Peters L."/>
            <person name="Ovchinnikova G."/>
            <person name="Lu M."/>
            <person name="Kyrpides N."/>
            <person name="Mavromatis K."/>
            <person name="Ivanova N."/>
            <person name="Brettin T."/>
            <person name="Detter J.C."/>
            <person name="Han C."/>
            <person name="Larimer F."/>
            <person name="Land M."/>
            <person name="Hauser L."/>
            <person name="Markowitz V."/>
            <person name="Cheng J.-F."/>
            <person name="Hugenholtz P."/>
            <person name="Woyke T."/>
            <person name="Wu D."/>
            <person name="Spring S."/>
            <person name="Lang E."/>
            <person name="Kopitz M."/>
            <person name="Brambilla E."/>
            <person name="Klenk H.-P."/>
            <person name="Eisen J.A."/>
        </authorList>
    </citation>
    <scope>NUCLEOTIDE SEQUENCE [LARGE SCALE GENOMIC DNA]</scope>
    <source>
        <strain evidence="2">ATCC 23117 / DSM 6794 / NBRC 15988 / NCIMB 1366 / Sio-4</strain>
    </source>
</reference>
<evidence type="ECO:0000313" key="2">
    <source>
        <dbReference type="Proteomes" id="UP000006054"/>
    </source>
</evidence>
<keyword evidence="2" id="KW-1185">Reference proteome</keyword>
<gene>
    <name evidence="1" type="ordered locus">Fleli_1603</name>
</gene>
<dbReference type="HOGENOM" id="CLU_030171_0_0_10"/>
<name>I4AJ86_BERLS</name>
<sequence length="622" mass="71137">MNTHLKFSISFTLFIFFVFFLNIEKITAQIEVTLMYQNYFEEKLPTINIPKKIQSISELNILTTNLLQNLHNEGYWNAKLIPFHGIKNSDSLNQNKPNPRNKIKLTIDLGKQVFWTKLNTNSIPILIQKNIISDFERKDFLKEFSKQNSNYPVKTQDIKKLQQAILKYAENNGYPMARTTLDSAEIIETQTRLYFSANLTYQSGSLIQFDSLIIDGNAKIKKDFLMNYLHIQKGKIYQENNVKNAVQLLKTMPYLKLKGKPKVEFRYDRAYLRLPLKKVKSSQFDGVIGFLPKSEAGVSSQNESGSGLLLTGQVKLNLVNPFGAGKTIAFEWQRIRPASQTLYVNYQHPNFLKTNLEIGGNFNFIKEDSTFSIVERRANIAYPSAKFGKIGFFTSLLTTTRTGIIENTDTANIPTADSRFWHYGISHSYNTLDDIYFPRKGFQISTEISTGNKTFTDSLSRTLISDTQTESDFSSPQLKFNTDANFYIKVSKLSSLRLRTQIQFIESKNLFLNELLRVGGLQNLRGFDPNSFFVSRYGLLGAEWRFYFEENSYLMAFAEQAAIRAHTLRNEIYLDLPTSAGAGISFATKTGVFYFIYAMGKSKTQAISVVNSKIHFGLISHF</sequence>
<dbReference type="eggNOG" id="COG4775">
    <property type="taxonomic scope" value="Bacteria"/>
</dbReference>
<dbReference type="OrthoDB" id="9811416at2"/>
<dbReference type="KEGG" id="fli:Fleli_1603"/>
<evidence type="ECO:0000313" key="1">
    <source>
        <dbReference type="EMBL" id="AFM04021.1"/>
    </source>
</evidence>
<dbReference type="PATRIC" id="fig|880071.3.peg.1583"/>
<organism evidence="1 2">
    <name type="scientific">Bernardetia litoralis (strain ATCC 23117 / DSM 6794 / NBRC 15988 / NCIMB 1366 / Fx l1 / Sio-4)</name>
    <name type="common">Flexibacter litoralis</name>
    <dbReference type="NCBI Taxonomy" id="880071"/>
    <lineage>
        <taxon>Bacteria</taxon>
        <taxon>Pseudomonadati</taxon>
        <taxon>Bacteroidota</taxon>
        <taxon>Cytophagia</taxon>
        <taxon>Cytophagales</taxon>
        <taxon>Bernardetiaceae</taxon>
        <taxon>Bernardetia</taxon>
    </lineage>
</organism>
<dbReference type="AlphaFoldDB" id="I4AJ86"/>
<protein>
    <submittedName>
        <fullName evidence="1">Outer membrane protein/protective antigen OMA87</fullName>
    </submittedName>
</protein>
<dbReference type="EMBL" id="CP003345">
    <property type="protein sequence ID" value="AFM04021.1"/>
    <property type="molecule type" value="Genomic_DNA"/>
</dbReference>
<dbReference type="Proteomes" id="UP000006054">
    <property type="component" value="Chromosome"/>
</dbReference>
<proteinExistence type="predicted"/>
<dbReference type="RefSeq" id="WP_014797478.1">
    <property type="nucleotide sequence ID" value="NC_018018.1"/>
</dbReference>